<evidence type="ECO:0000313" key="3">
    <source>
        <dbReference type="Proteomes" id="UP000559626"/>
    </source>
</evidence>
<protein>
    <recommendedName>
        <fullName evidence="4">PHP domain-containing protein</fullName>
    </recommendedName>
</protein>
<reference evidence="2 3" key="1">
    <citation type="submission" date="2020-04" db="EMBL/GenBank/DDBJ databases">
        <title>Hymenobacter polaris sp. nov., isolated from Arctic soil.</title>
        <authorList>
            <person name="Dahal R.H."/>
        </authorList>
    </citation>
    <scope>NUCLEOTIDE SEQUENCE [LARGE SCALE GENOMIC DNA]</scope>
    <source>
        <strain evidence="2 3">RP-2-7</strain>
    </source>
</reference>
<dbReference type="Proteomes" id="UP000559626">
    <property type="component" value="Unassembled WGS sequence"/>
</dbReference>
<accession>A0A7Y0FLF9</accession>
<dbReference type="RefSeq" id="WP_169529657.1">
    <property type="nucleotide sequence ID" value="NZ_JABBGH010000001.1"/>
</dbReference>
<feature type="region of interest" description="Disordered" evidence="1">
    <location>
        <begin position="103"/>
        <end position="131"/>
    </location>
</feature>
<gene>
    <name evidence="2" type="ORF">HHL22_03950</name>
</gene>
<dbReference type="Gene3D" id="3.20.20.140">
    <property type="entry name" value="Metal-dependent hydrolases"/>
    <property type="match status" value="1"/>
</dbReference>
<dbReference type="SUPFAM" id="SSF89550">
    <property type="entry name" value="PHP domain-like"/>
    <property type="match status" value="1"/>
</dbReference>
<comment type="caution">
    <text evidence="2">The sequence shown here is derived from an EMBL/GenBank/DDBJ whole genome shotgun (WGS) entry which is preliminary data.</text>
</comment>
<feature type="compositionally biased region" description="Low complexity" evidence="1">
    <location>
        <begin position="112"/>
        <end position="126"/>
    </location>
</feature>
<dbReference type="AlphaFoldDB" id="A0A7Y0FLF9"/>
<name>A0A7Y0FLF9_9BACT</name>
<sequence length="142" mass="14801">MRNLCRPGPLGLLIGARLSALGQAPHTNPWVPAALAPLPSVASLSGGVWLKGDLHLPSPHNKGASNNPMSKIIAFAQAVGMDYLGITDHDNHVSSDVAHHNRVEVESPAVPPGARRAQADRQGAGPVQPAVLQLRPEFLSAG</sequence>
<keyword evidence="3" id="KW-1185">Reference proteome</keyword>
<evidence type="ECO:0000256" key="1">
    <source>
        <dbReference type="SAM" id="MobiDB-lite"/>
    </source>
</evidence>
<dbReference type="EMBL" id="JABBGH010000001">
    <property type="protein sequence ID" value="NML64351.1"/>
    <property type="molecule type" value="Genomic_DNA"/>
</dbReference>
<organism evidence="2 3">
    <name type="scientific">Hymenobacter polaris</name>
    <dbReference type="NCBI Taxonomy" id="2682546"/>
    <lineage>
        <taxon>Bacteria</taxon>
        <taxon>Pseudomonadati</taxon>
        <taxon>Bacteroidota</taxon>
        <taxon>Cytophagia</taxon>
        <taxon>Cytophagales</taxon>
        <taxon>Hymenobacteraceae</taxon>
        <taxon>Hymenobacter</taxon>
    </lineage>
</organism>
<evidence type="ECO:0000313" key="2">
    <source>
        <dbReference type="EMBL" id="NML64351.1"/>
    </source>
</evidence>
<dbReference type="InterPro" id="IPR016195">
    <property type="entry name" value="Pol/histidinol_Pase-like"/>
</dbReference>
<evidence type="ECO:0008006" key="4">
    <source>
        <dbReference type="Google" id="ProtNLM"/>
    </source>
</evidence>
<proteinExistence type="predicted"/>